<accession>A0A514CT53</accession>
<name>A0A514CT53_9CAUD</name>
<dbReference type="GeneID" id="56136121"/>
<proteinExistence type="predicted"/>
<evidence type="ECO:0000313" key="1">
    <source>
        <dbReference type="EMBL" id="QDH83646.1"/>
    </source>
</evidence>
<keyword evidence="2" id="KW-1185">Reference proteome</keyword>
<organism evidence="1 2">
    <name type="scientific">Achromobacter phage Motura</name>
    <dbReference type="NCBI Taxonomy" id="2591403"/>
    <lineage>
        <taxon>Viruses</taxon>
        <taxon>Duplodnaviria</taxon>
        <taxon>Heunggongvirae</taxon>
        <taxon>Uroviricota</taxon>
        <taxon>Caudoviricetes</taxon>
        <taxon>Moturavirus</taxon>
        <taxon>Moturavirus motura</taxon>
    </lineage>
</organism>
<protein>
    <submittedName>
        <fullName evidence="1">Uncharacterized protein</fullName>
    </submittedName>
</protein>
<dbReference type="Proteomes" id="UP000320799">
    <property type="component" value="Segment"/>
</dbReference>
<dbReference type="EMBL" id="MN094788">
    <property type="protein sequence ID" value="QDH83646.1"/>
    <property type="molecule type" value="Genomic_DNA"/>
</dbReference>
<dbReference type="RefSeq" id="YP_009903845.1">
    <property type="nucleotide sequence ID" value="NC_049849.1"/>
</dbReference>
<evidence type="ECO:0000313" key="2">
    <source>
        <dbReference type="Proteomes" id="UP000320799"/>
    </source>
</evidence>
<reference evidence="1 2" key="1">
    <citation type="submission" date="2019-06" db="EMBL/GenBank/DDBJ databases">
        <authorList>
            <person name="Kincaid V.D."/>
            <person name="Fuller A."/>
            <person name="Hodges K."/>
            <person name="Bansal M."/>
            <person name="Essig J."/>
            <person name="Johnson A."/>
        </authorList>
    </citation>
    <scope>NUCLEOTIDE SEQUENCE [LARGE SCALE GENOMIC DNA]</scope>
</reference>
<sequence>MRTLFFPVNTFEAIKDRHRIIMSEYHTYLGDEAPVWQLMSLSEDAIARREARIKAAQENKVYID</sequence>
<dbReference type="KEGG" id="vg:56136121"/>